<keyword evidence="2" id="KW-1185">Reference proteome</keyword>
<organism evidence="1 2">
    <name type="scientific">Cichorium intybus</name>
    <name type="common">Chicory</name>
    <dbReference type="NCBI Taxonomy" id="13427"/>
    <lineage>
        <taxon>Eukaryota</taxon>
        <taxon>Viridiplantae</taxon>
        <taxon>Streptophyta</taxon>
        <taxon>Embryophyta</taxon>
        <taxon>Tracheophyta</taxon>
        <taxon>Spermatophyta</taxon>
        <taxon>Magnoliopsida</taxon>
        <taxon>eudicotyledons</taxon>
        <taxon>Gunneridae</taxon>
        <taxon>Pentapetalae</taxon>
        <taxon>asterids</taxon>
        <taxon>campanulids</taxon>
        <taxon>Asterales</taxon>
        <taxon>Asteraceae</taxon>
        <taxon>Cichorioideae</taxon>
        <taxon>Cichorieae</taxon>
        <taxon>Cichoriinae</taxon>
        <taxon>Cichorium</taxon>
    </lineage>
</organism>
<accession>A0ACB9D033</accession>
<gene>
    <name evidence="1" type="ORF">L2E82_30217</name>
</gene>
<evidence type="ECO:0000313" key="1">
    <source>
        <dbReference type="EMBL" id="KAI3739805.1"/>
    </source>
</evidence>
<reference evidence="2" key="1">
    <citation type="journal article" date="2022" name="Mol. Ecol. Resour.">
        <title>The genomes of chicory, endive, great burdock and yacon provide insights into Asteraceae palaeo-polyploidization history and plant inulin production.</title>
        <authorList>
            <person name="Fan W."/>
            <person name="Wang S."/>
            <person name="Wang H."/>
            <person name="Wang A."/>
            <person name="Jiang F."/>
            <person name="Liu H."/>
            <person name="Zhao H."/>
            <person name="Xu D."/>
            <person name="Zhang Y."/>
        </authorList>
    </citation>
    <scope>NUCLEOTIDE SEQUENCE [LARGE SCALE GENOMIC DNA]</scope>
    <source>
        <strain evidence="2">cv. Punajuju</strain>
    </source>
</reference>
<sequence>MENYQQFDARRLLQLADISQDSTVLDAPGKIGCNSKLEVAFSIMDDYFVPIMDERSGVNVIHDVVYNCRLCLGKILEPKSDFRITLFGLSKGTTDEGLKECFEKFGEVVHARVVKDRALGWSKGFGFVRYFTLEGAVAGIEGMDGKLEWSKIVVSVGQKGSVLYVILPLKGLLLA</sequence>
<proteinExistence type="predicted"/>
<protein>
    <submittedName>
        <fullName evidence="1">Uncharacterized protein</fullName>
    </submittedName>
</protein>
<comment type="caution">
    <text evidence="1">The sequence shown here is derived from an EMBL/GenBank/DDBJ whole genome shotgun (WGS) entry which is preliminary data.</text>
</comment>
<dbReference type="Proteomes" id="UP001055811">
    <property type="component" value="Linkage Group LG05"/>
</dbReference>
<dbReference type="EMBL" id="CM042013">
    <property type="protein sequence ID" value="KAI3739805.1"/>
    <property type="molecule type" value="Genomic_DNA"/>
</dbReference>
<name>A0ACB9D033_CICIN</name>
<reference evidence="1 2" key="2">
    <citation type="journal article" date="2022" name="Mol. Ecol. Resour.">
        <title>The genomes of chicory, endive, great burdock and yacon provide insights into Asteraceae paleo-polyploidization history and plant inulin production.</title>
        <authorList>
            <person name="Fan W."/>
            <person name="Wang S."/>
            <person name="Wang H."/>
            <person name="Wang A."/>
            <person name="Jiang F."/>
            <person name="Liu H."/>
            <person name="Zhao H."/>
            <person name="Xu D."/>
            <person name="Zhang Y."/>
        </authorList>
    </citation>
    <scope>NUCLEOTIDE SEQUENCE [LARGE SCALE GENOMIC DNA]</scope>
    <source>
        <strain evidence="2">cv. Punajuju</strain>
        <tissue evidence="1">Leaves</tissue>
    </source>
</reference>
<evidence type="ECO:0000313" key="2">
    <source>
        <dbReference type="Proteomes" id="UP001055811"/>
    </source>
</evidence>